<accession>A0A1R1YMX0</accession>
<organism evidence="1 2">
    <name type="scientific">Smittium culicis</name>
    <dbReference type="NCBI Taxonomy" id="133412"/>
    <lineage>
        <taxon>Eukaryota</taxon>
        <taxon>Fungi</taxon>
        <taxon>Fungi incertae sedis</taxon>
        <taxon>Zoopagomycota</taxon>
        <taxon>Kickxellomycotina</taxon>
        <taxon>Harpellomycetes</taxon>
        <taxon>Harpellales</taxon>
        <taxon>Legeriomycetaceae</taxon>
        <taxon>Smittium</taxon>
    </lineage>
</organism>
<evidence type="ECO:0000313" key="2">
    <source>
        <dbReference type="Proteomes" id="UP000187429"/>
    </source>
</evidence>
<keyword evidence="2" id="KW-1185">Reference proteome</keyword>
<comment type="caution">
    <text evidence="1">The sequence shown here is derived from an EMBL/GenBank/DDBJ whole genome shotgun (WGS) entry which is preliminary data.</text>
</comment>
<reference evidence="2" key="1">
    <citation type="submission" date="2017-01" db="EMBL/GenBank/DDBJ databases">
        <authorList>
            <person name="Wang Y."/>
            <person name="White M."/>
            <person name="Kvist S."/>
            <person name="Moncalvo J.-M."/>
        </authorList>
    </citation>
    <scope>NUCLEOTIDE SEQUENCE [LARGE SCALE GENOMIC DNA]</scope>
    <source>
        <strain evidence="2">ID-206-W2</strain>
    </source>
</reference>
<evidence type="ECO:0000313" key="1">
    <source>
        <dbReference type="EMBL" id="OMJ28223.1"/>
    </source>
</evidence>
<sequence>MYELIIIESDCMMIFPHNKYHTSLFTSPLNSRATTSDFGSEKLSFMLLHIGFGQHESGEYEFFGSQLPSMQKYALSSQNPWKQHGVCSGQFDLPSP</sequence>
<proteinExistence type="predicted"/>
<name>A0A1R1YMX0_9FUNG</name>
<protein>
    <submittedName>
        <fullName evidence="1">Uncharacterized protein</fullName>
    </submittedName>
</protein>
<dbReference type="AlphaFoldDB" id="A0A1R1YMX0"/>
<dbReference type="Proteomes" id="UP000187429">
    <property type="component" value="Unassembled WGS sequence"/>
</dbReference>
<dbReference type="EMBL" id="LSSM01000674">
    <property type="protein sequence ID" value="OMJ28223.1"/>
    <property type="molecule type" value="Genomic_DNA"/>
</dbReference>
<gene>
    <name evidence="1" type="ORF">AYI69_g2302</name>
</gene>